<feature type="transmembrane region" description="Helical" evidence="7">
    <location>
        <begin position="23"/>
        <end position="46"/>
    </location>
</feature>
<name>A0A1F7KZD6_9BACT</name>
<dbReference type="InterPro" id="IPR025857">
    <property type="entry name" value="MacB_PCD"/>
</dbReference>
<accession>A0A1F7KZD6</accession>
<feature type="domain" description="MacB-like periplasmic core" evidence="9">
    <location>
        <begin position="22"/>
        <end position="249"/>
    </location>
</feature>
<feature type="domain" description="ABC3 transporter permease C-terminal" evidence="8">
    <location>
        <begin position="285"/>
        <end position="396"/>
    </location>
</feature>
<evidence type="ECO:0000259" key="8">
    <source>
        <dbReference type="Pfam" id="PF02687"/>
    </source>
</evidence>
<sequence>MNYISFVLASALSDLFRNKLRTFLTSLGILIGVASVVLLLAFGLGLKEFIRQQFDSLGTNLVFVLPGRIFGQGGGFQATGALGGIKFDEKDLFNLKRIDEARYTVGVFSKTMKFQSGGKSEYGSLYAASEEIFPARNLEVEFGRTFDKTDVDKRSKVVVMGPKIAEKIFGKAPLALGKNIRVESTQTYKVIGILKSKGGGGFGGPDFDRFVYIPYKTAYVYNPTKSFVSLFLRGSSEEDVPIIKQKINEILLKRYKEDDFTIADSKEFISTISSIFTILNSVLVAIGAVSLIVGGIGIMNIMYVSVTERIREIGIRRALGATEQDILYQFLVESVLLSLIGGFAGLGLAFGVVILIQPLFPAIIDLVSILIAVGTSSFIGIFFGVFPAKKAATLSPIDAIRYE</sequence>
<dbReference type="AlphaFoldDB" id="A0A1F7KZD6"/>
<gene>
    <name evidence="10" type="ORF">A3K52_00340</name>
</gene>
<organism evidence="10 11">
    <name type="scientific">Candidatus Roizmanbacteria bacterium RIFOXYD1_FULL_38_12</name>
    <dbReference type="NCBI Taxonomy" id="1802093"/>
    <lineage>
        <taxon>Bacteria</taxon>
        <taxon>Candidatus Roizmaniibacteriota</taxon>
    </lineage>
</organism>
<dbReference type="GO" id="GO:0005886">
    <property type="term" value="C:plasma membrane"/>
    <property type="evidence" value="ECO:0007669"/>
    <property type="project" value="UniProtKB-SubCell"/>
</dbReference>
<keyword evidence="4 7" id="KW-1133">Transmembrane helix</keyword>
<evidence type="ECO:0000256" key="7">
    <source>
        <dbReference type="SAM" id="Phobius"/>
    </source>
</evidence>
<keyword evidence="5 7" id="KW-0472">Membrane</keyword>
<dbReference type="Pfam" id="PF02687">
    <property type="entry name" value="FtsX"/>
    <property type="match status" value="1"/>
</dbReference>
<evidence type="ECO:0000256" key="5">
    <source>
        <dbReference type="ARBA" id="ARBA00023136"/>
    </source>
</evidence>
<evidence type="ECO:0000256" key="3">
    <source>
        <dbReference type="ARBA" id="ARBA00022692"/>
    </source>
</evidence>
<dbReference type="InterPro" id="IPR003838">
    <property type="entry name" value="ABC3_permease_C"/>
</dbReference>
<keyword evidence="2" id="KW-1003">Cell membrane</keyword>
<keyword evidence="3 7" id="KW-0812">Transmembrane</keyword>
<comment type="similarity">
    <text evidence="6">Belongs to the ABC-4 integral membrane protein family.</text>
</comment>
<evidence type="ECO:0000256" key="4">
    <source>
        <dbReference type="ARBA" id="ARBA00022989"/>
    </source>
</evidence>
<evidence type="ECO:0000259" key="9">
    <source>
        <dbReference type="Pfam" id="PF12704"/>
    </source>
</evidence>
<evidence type="ECO:0000256" key="1">
    <source>
        <dbReference type="ARBA" id="ARBA00004651"/>
    </source>
</evidence>
<evidence type="ECO:0008006" key="12">
    <source>
        <dbReference type="Google" id="ProtNLM"/>
    </source>
</evidence>
<dbReference type="PANTHER" id="PTHR30572">
    <property type="entry name" value="MEMBRANE COMPONENT OF TRANSPORTER-RELATED"/>
    <property type="match status" value="1"/>
</dbReference>
<dbReference type="Pfam" id="PF12704">
    <property type="entry name" value="MacB_PCD"/>
    <property type="match status" value="1"/>
</dbReference>
<dbReference type="EMBL" id="MGBR01000001">
    <property type="protein sequence ID" value="OGK73243.1"/>
    <property type="molecule type" value="Genomic_DNA"/>
</dbReference>
<comment type="subcellular location">
    <subcellularLocation>
        <location evidence="1">Cell membrane</location>
        <topology evidence="1">Multi-pass membrane protein</topology>
    </subcellularLocation>
</comment>
<dbReference type="Proteomes" id="UP000177050">
    <property type="component" value="Unassembled WGS sequence"/>
</dbReference>
<evidence type="ECO:0000256" key="6">
    <source>
        <dbReference type="ARBA" id="ARBA00038076"/>
    </source>
</evidence>
<dbReference type="GO" id="GO:0022857">
    <property type="term" value="F:transmembrane transporter activity"/>
    <property type="evidence" value="ECO:0007669"/>
    <property type="project" value="TreeGrafter"/>
</dbReference>
<dbReference type="PANTHER" id="PTHR30572:SF4">
    <property type="entry name" value="ABC TRANSPORTER PERMEASE YTRF"/>
    <property type="match status" value="1"/>
</dbReference>
<evidence type="ECO:0000313" key="10">
    <source>
        <dbReference type="EMBL" id="OGK73243.1"/>
    </source>
</evidence>
<evidence type="ECO:0000256" key="2">
    <source>
        <dbReference type="ARBA" id="ARBA00022475"/>
    </source>
</evidence>
<feature type="transmembrane region" description="Helical" evidence="7">
    <location>
        <begin position="282"/>
        <end position="306"/>
    </location>
</feature>
<evidence type="ECO:0000313" key="11">
    <source>
        <dbReference type="Proteomes" id="UP000177050"/>
    </source>
</evidence>
<proteinExistence type="inferred from homology"/>
<reference evidence="10 11" key="1">
    <citation type="journal article" date="2016" name="Nat. Commun.">
        <title>Thousands of microbial genomes shed light on interconnected biogeochemical processes in an aquifer system.</title>
        <authorList>
            <person name="Anantharaman K."/>
            <person name="Brown C.T."/>
            <person name="Hug L.A."/>
            <person name="Sharon I."/>
            <person name="Castelle C.J."/>
            <person name="Probst A.J."/>
            <person name="Thomas B.C."/>
            <person name="Singh A."/>
            <person name="Wilkins M.J."/>
            <person name="Karaoz U."/>
            <person name="Brodie E.L."/>
            <person name="Williams K.H."/>
            <person name="Hubbard S.S."/>
            <person name="Banfield J.F."/>
        </authorList>
    </citation>
    <scope>NUCLEOTIDE SEQUENCE [LARGE SCALE GENOMIC DNA]</scope>
</reference>
<dbReference type="InterPro" id="IPR050250">
    <property type="entry name" value="Macrolide_Exporter_MacB"/>
</dbReference>
<feature type="transmembrane region" description="Helical" evidence="7">
    <location>
        <begin position="327"/>
        <end position="356"/>
    </location>
</feature>
<protein>
    <recommendedName>
        <fullName evidence="12">Multidrug ABC transporter substrate-binding protein</fullName>
    </recommendedName>
</protein>
<comment type="caution">
    <text evidence="10">The sequence shown here is derived from an EMBL/GenBank/DDBJ whole genome shotgun (WGS) entry which is preliminary data.</text>
</comment>
<feature type="transmembrane region" description="Helical" evidence="7">
    <location>
        <begin position="362"/>
        <end position="386"/>
    </location>
</feature>